<protein>
    <submittedName>
        <fullName evidence="1">HTH domain-containing protein</fullName>
    </submittedName>
</protein>
<proteinExistence type="predicted"/>
<dbReference type="EMBL" id="JABELD010000055">
    <property type="protein sequence ID" value="MBU2738694.1"/>
    <property type="molecule type" value="Genomic_DNA"/>
</dbReference>
<evidence type="ECO:0000313" key="1">
    <source>
        <dbReference type="EMBL" id="MBU2738694.1"/>
    </source>
</evidence>
<dbReference type="Proteomes" id="UP001197028">
    <property type="component" value="Unassembled WGS sequence"/>
</dbReference>
<sequence length="122" mass="13440">MTILNVTVGTSIEKTLDNFGAALESAINGNPVAPQFGVGFASMAQFGDVFTPKRWELIAALKATGPLSIYALAKHLDRHYRNVYKDVGILTEWLVIEKNSDGHIFVPWDEIDVRLPLKKDAA</sequence>
<dbReference type="Pfam" id="PF25212">
    <property type="entry name" value="HVO_A0114"/>
    <property type="match status" value="1"/>
</dbReference>
<organism evidence="1 2">
    <name type="scientific">Acidithiobacillus concretivorus</name>
    <dbReference type="NCBI Taxonomy" id="3063952"/>
    <lineage>
        <taxon>Bacteria</taxon>
        <taxon>Pseudomonadati</taxon>
        <taxon>Pseudomonadota</taxon>
        <taxon>Acidithiobacillia</taxon>
        <taxon>Acidithiobacillales</taxon>
        <taxon>Acidithiobacillaceae</taxon>
        <taxon>Acidithiobacillus</taxon>
    </lineage>
</organism>
<name>A0ABS5ZQ43_9PROT</name>
<keyword evidence="2" id="KW-1185">Reference proteome</keyword>
<accession>A0ABS5ZQ43</accession>
<evidence type="ECO:0000313" key="2">
    <source>
        <dbReference type="Proteomes" id="UP001197028"/>
    </source>
</evidence>
<comment type="caution">
    <text evidence="1">The sequence shown here is derived from an EMBL/GenBank/DDBJ whole genome shotgun (WGS) entry which is preliminary data.</text>
</comment>
<reference evidence="1 2" key="1">
    <citation type="journal article" date="2021" name="ISME J.">
        <title>Genomic evolution of the class Acidithiobacillia: deep-branching Proteobacteria living in extreme acidic conditions.</title>
        <authorList>
            <person name="Moya-Beltran A."/>
            <person name="Beard S."/>
            <person name="Rojas-Villalobos C."/>
            <person name="Issotta F."/>
            <person name="Gallardo Y."/>
            <person name="Ulloa R."/>
            <person name="Giaveno A."/>
            <person name="Degli Esposti M."/>
            <person name="Johnson D.B."/>
            <person name="Quatrini R."/>
        </authorList>
    </citation>
    <scope>NUCLEOTIDE SEQUENCE [LARGE SCALE GENOMIC DNA]</scope>
    <source>
        <strain evidence="1 2">ATCC 19703</strain>
    </source>
</reference>
<dbReference type="RefSeq" id="WP_215863665.1">
    <property type="nucleotide sequence ID" value="NZ_JABELD010000055.1"/>
</dbReference>
<gene>
    <name evidence="1" type="ORF">HJG40_07830</name>
</gene>